<evidence type="ECO:0000313" key="2">
    <source>
        <dbReference type="Proteomes" id="UP000270046"/>
    </source>
</evidence>
<dbReference type="RefSeq" id="WP_119408611.1">
    <property type="nucleotide sequence ID" value="NZ_CP032869.1"/>
</dbReference>
<dbReference type="Proteomes" id="UP000270046">
    <property type="component" value="Chromosome"/>
</dbReference>
<keyword evidence="2" id="KW-1185">Reference proteome</keyword>
<evidence type="ECO:0000313" key="1">
    <source>
        <dbReference type="EMBL" id="AYL94904.1"/>
    </source>
</evidence>
<proteinExistence type="predicted"/>
<dbReference type="AlphaFoldDB" id="A0A494VKG3"/>
<name>A0A494VKG3_9SPHI</name>
<gene>
    <name evidence="1" type="ORF">HYN43_006145</name>
</gene>
<reference evidence="1 2" key="1">
    <citation type="submission" date="2018-10" db="EMBL/GenBank/DDBJ databases">
        <title>Genome sequencing of Mucilaginibacter sp. HYN0043.</title>
        <authorList>
            <person name="Kim M."/>
            <person name="Yi H."/>
        </authorList>
    </citation>
    <scope>NUCLEOTIDE SEQUENCE [LARGE SCALE GENOMIC DNA]</scope>
    <source>
        <strain evidence="1 2">HYN0043</strain>
    </source>
</reference>
<dbReference type="KEGG" id="muh:HYN43_006145"/>
<dbReference type="OrthoDB" id="796573at2"/>
<accession>A0A494VKG3</accession>
<sequence length="60" mass="6690">MKHAFMFGTTIFLSEQNTLTYSDGLSNIEFLRVLSFYDDSKGRVLTIDANITSPAGNVIK</sequence>
<organism evidence="1 2">
    <name type="scientific">Mucilaginibacter celer</name>
    <dbReference type="NCBI Taxonomy" id="2305508"/>
    <lineage>
        <taxon>Bacteria</taxon>
        <taxon>Pseudomonadati</taxon>
        <taxon>Bacteroidota</taxon>
        <taxon>Sphingobacteriia</taxon>
        <taxon>Sphingobacteriales</taxon>
        <taxon>Sphingobacteriaceae</taxon>
        <taxon>Mucilaginibacter</taxon>
    </lineage>
</organism>
<dbReference type="EMBL" id="CP032869">
    <property type="protein sequence ID" value="AYL94904.1"/>
    <property type="molecule type" value="Genomic_DNA"/>
</dbReference>
<protein>
    <submittedName>
        <fullName evidence="1">Uncharacterized protein</fullName>
    </submittedName>
</protein>